<dbReference type="EMBL" id="ABYI02000034">
    <property type="protein sequence ID" value="EEG72865.1"/>
    <property type="molecule type" value="Genomic_DNA"/>
</dbReference>
<sequence length="53" mass="5945">MYRAAARRSEPDAEAVTKEAPESGTRMLSQITSEKTSEERNLFKISFRIGLIA</sequence>
<gene>
    <name evidence="2" type="ORF">CLOHYLEM_06887</name>
</gene>
<feature type="region of interest" description="Disordered" evidence="1">
    <location>
        <begin position="1"/>
        <end position="33"/>
    </location>
</feature>
<evidence type="ECO:0000313" key="2">
    <source>
        <dbReference type="EMBL" id="EEG72865.1"/>
    </source>
</evidence>
<dbReference type="AlphaFoldDB" id="C0C472"/>
<protein>
    <submittedName>
        <fullName evidence="2">Uncharacterized protein</fullName>
    </submittedName>
</protein>
<feature type="compositionally biased region" description="Basic and acidic residues" evidence="1">
    <location>
        <begin position="7"/>
        <end position="21"/>
    </location>
</feature>
<keyword evidence="3" id="KW-1185">Reference proteome</keyword>
<proteinExistence type="predicted"/>
<reference evidence="2" key="1">
    <citation type="submission" date="2009-02" db="EMBL/GenBank/DDBJ databases">
        <authorList>
            <person name="Fulton L."/>
            <person name="Clifton S."/>
            <person name="Fulton B."/>
            <person name="Xu J."/>
            <person name="Minx P."/>
            <person name="Pepin K.H."/>
            <person name="Johnson M."/>
            <person name="Bhonagiri V."/>
            <person name="Nash W.E."/>
            <person name="Mardis E.R."/>
            <person name="Wilson R.K."/>
        </authorList>
    </citation>
    <scope>NUCLEOTIDE SEQUENCE [LARGE SCALE GENOMIC DNA]</scope>
    <source>
        <strain evidence="2">DSM 15053</strain>
    </source>
</reference>
<organism evidence="2 3">
    <name type="scientific">[Clostridium] hylemonae DSM 15053</name>
    <dbReference type="NCBI Taxonomy" id="553973"/>
    <lineage>
        <taxon>Bacteria</taxon>
        <taxon>Bacillati</taxon>
        <taxon>Bacillota</taxon>
        <taxon>Clostridia</taxon>
        <taxon>Lachnospirales</taxon>
        <taxon>Lachnospiraceae</taxon>
    </lineage>
</organism>
<evidence type="ECO:0000313" key="3">
    <source>
        <dbReference type="Proteomes" id="UP000004893"/>
    </source>
</evidence>
<dbReference type="Proteomes" id="UP000004893">
    <property type="component" value="Unassembled WGS sequence"/>
</dbReference>
<evidence type="ECO:0000256" key="1">
    <source>
        <dbReference type="SAM" id="MobiDB-lite"/>
    </source>
</evidence>
<dbReference type="HOGENOM" id="CLU_3060169_0_0_9"/>
<comment type="caution">
    <text evidence="2">The sequence shown here is derived from an EMBL/GenBank/DDBJ whole genome shotgun (WGS) entry which is preliminary data.</text>
</comment>
<reference evidence="2" key="2">
    <citation type="submission" date="2013-06" db="EMBL/GenBank/DDBJ databases">
        <title>Draft genome sequence of Clostridium hylemonae (DSM 15053).</title>
        <authorList>
            <person name="Sudarsanam P."/>
            <person name="Ley R."/>
            <person name="Guruge J."/>
            <person name="Turnbaugh P.J."/>
            <person name="Mahowald M."/>
            <person name="Liep D."/>
            <person name="Gordon J."/>
        </authorList>
    </citation>
    <scope>NUCLEOTIDE SEQUENCE</scope>
    <source>
        <strain evidence="2">DSM 15053</strain>
    </source>
</reference>
<name>C0C472_9FIRM</name>
<dbReference type="STRING" id="553973.CLOHYLEM_06887"/>
<accession>C0C472</accession>